<keyword evidence="1" id="KW-0472">Membrane</keyword>
<protein>
    <submittedName>
        <fullName evidence="2">Uncharacterized protein</fullName>
    </submittedName>
</protein>
<name>A0ABQ1FZR1_9SPHN</name>
<dbReference type="RefSeq" id="WP_188444833.1">
    <property type="nucleotide sequence ID" value="NZ_BMDW01000001.1"/>
</dbReference>
<keyword evidence="1" id="KW-1133">Transmembrane helix</keyword>
<dbReference type="EMBL" id="BMDW01000001">
    <property type="protein sequence ID" value="GGA34639.1"/>
    <property type="molecule type" value="Genomic_DNA"/>
</dbReference>
<evidence type="ECO:0000313" key="3">
    <source>
        <dbReference type="Proteomes" id="UP000618591"/>
    </source>
</evidence>
<proteinExistence type="predicted"/>
<feature type="transmembrane region" description="Helical" evidence="1">
    <location>
        <begin position="20"/>
        <end position="41"/>
    </location>
</feature>
<keyword evidence="1" id="KW-0812">Transmembrane</keyword>
<dbReference type="Proteomes" id="UP000618591">
    <property type="component" value="Unassembled WGS sequence"/>
</dbReference>
<reference evidence="3" key="1">
    <citation type="journal article" date="2019" name="Int. J. Syst. Evol. Microbiol.">
        <title>The Global Catalogue of Microorganisms (GCM) 10K type strain sequencing project: providing services to taxonomists for standard genome sequencing and annotation.</title>
        <authorList>
            <consortium name="The Broad Institute Genomics Platform"/>
            <consortium name="The Broad Institute Genome Sequencing Center for Infectious Disease"/>
            <person name="Wu L."/>
            <person name="Ma J."/>
        </authorList>
    </citation>
    <scope>NUCLEOTIDE SEQUENCE [LARGE SCALE GENOMIC DNA]</scope>
    <source>
        <strain evidence="3">CGMCC 1.10106</strain>
    </source>
</reference>
<comment type="caution">
    <text evidence="2">The sequence shown here is derived from an EMBL/GenBank/DDBJ whole genome shotgun (WGS) entry which is preliminary data.</text>
</comment>
<gene>
    <name evidence="2" type="ORF">GCM10011395_01220</name>
</gene>
<accession>A0ABQ1FZR1</accession>
<evidence type="ECO:0000256" key="1">
    <source>
        <dbReference type="SAM" id="Phobius"/>
    </source>
</evidence>
<organism evidence="2 3">
    <name type="scientific">Sphingomonas psychrolutea</name>
    <dbReference type="NCBI Taxonomy" id="1259676"/>
    <lineage>
        <taxon>Bacteria</taxon>
        <taxon>Pseudomonadati</taxon>
        <taxon>Pseudomonadota</taxon>
        <taxon>Alphaproteobacteria</taxon>
        <taxon>Sphingomonadales</taxon>
        <taxon>Sphingomonadaceae</taxon>
        <taxon>Sphingomonas</taxon>
    </lineage>
</organism>
<evidence type="ECO:0000313" key="2">
    <source>
        <dbReference type="EMBL" id="GGA34639.1"/>
    </source>
</evidence>
<sequence length="48" mass="5366">MPKPAPTDLVPPQWKRNPVGLWVYIAAGVGMILWSGGRIVLERIGLRR</sequence>
<keyword evidence="3" id="KW-1185">Reference proteome</keyword>